<dbReference type="AlphaFoldDB" id="A0A9X3F3I9"/>
<gene>
    <name evidence="2" type="ORF">OV079_35400</name>
</gene>
<keyword evidence="3" id="KW-1185">Reference proteome</keyword>
<feature type="compositionally biased region" description="Low complexity" evidence="1">
    <location>
        <begin position="316"/>
        <end position="328"/>
    </location>
</feature>
<reference evidence="2" key="1">
    <citation type="submission" date="2022-11" db="EMBL/GenBank/DDBJ databases">
        <title>Minimal conservation of predation-associated metabolite biosynthetic gene clusters underscores biosynthetic potential of Myxococcota including descriptions for ten novel species: Archangium lansinium sp. nov., Myxococcus landrumus sp. nov., Nannocystis bai.</title>
        <authorList>
            <person name="Ahearne A."/>
            <person name="Stevens C."/>
            <person name="Phillips K."/>
        </authorList>
    </citation>
    <scope>NUCLEOTIDE SEQUENCE</scope>
    <source>
        <strain evidence="2">Na p29</strain>
    </source>
</reference>
<evidence type="ECO:0000256" key="1">
    <source>
        <dbReference type="SAM" id="MobiDB-lite"/>
    </source>
</evidence>
<feature type="region of interest" description="Disordered" evidence="1">
    <location>
        <begin position="1"/>
        <end position="50"/>
    </location>
</feature>
<feature type="region of interest" description="Disordered" evidence="1">
    <location>
        <begin position="293"/>
        <end position="347"/>
    </location>
</feature>
<organism evidence="2 3">
    <name type="scientific">Nannocystis pusilla</name>
    <dbReference type="NCBI Taxonomy" id="889268"/>
    <lineage>
        <taxon>Bacteria</taxon>
        <taxon>Pseudomonadati</taxon>
        <taxon>Myxococcota</taxon>
        <taxon>Polyangia</taxon>
        <taxon>Nannocystales</taxon>
        <taxon>Nannocystaceae</taxon>
        <taxon>Nannocystis</taxon>
    </lineage>
</organism>
<dbReference type="Proteomes" id="UP001150924">
    <property type="component" value="Unassembled WGS sequence"/>
</dbReference>
<dbReference type="EMBL" id="JAPNKE010000002">
    <property type="protein sequence ID" value="MCY1010761.1"/>
    <property type="molecule type" value="Genomic_DNA"/>
</dbReference>
<proteinExistence type="predicted"/>
<protein>
    <submittedName>
        <fullName evidence="2">Uncharacterized protein</fullName>
    </submittedName>
</protein>
<comment type="caution">
    <text evidence="2">The sequence shown here is derived from an EMBL/GenBank/DDBJ whole genome shotgun (WGS) entry which is preliminary data.</text>
</comment>
<accession>A0A9X3F3I9</accession>
<name>A0A9X3F3I9_9BACT</name>
<feature type="compositionally biased region" description="Low complexity" evidence="1">
    <location>
        <begin position="293"/>
        <end position="307"/>
    </location>
</feature>
<feature type="compositionally biased region" description="Basic residues" evidence="1">
    <location>
        <begin position="9"/>
        <end position="34"/>
    </location>
</feature>
<evidence type="ECO:0000313" key="3">
    <source>
        <dbReference type="Proteomes" id="UP001150924"/>
    </source>
</evidence>
<evidence type="ECO:0000313" key="2">
    <source>
        <dbReference type="EMBL" id="MCY1010761.1"/>
    </source>
</evidence>
<feature type="region of interest" description="Disordered" evidence="1">
    <location>
        <begin position="392"/>
        <end position="411"/>
    </location>
</feature>
<sequence length="423" mass="44733">MPGLPHAGGRQRRRLRRVQQPGHRARHRRPPPRPRRGEPADGGNSKSLYGSAGSGDIDDAYFDVALAGIDLSLGGAATLEVTAPESVDLQAGIDGWGVKVTNNTGHKLPSGYSEGRVMWLEITASYMGEPVWGSGRWIAGQGLEGDPQQRTYEAIAVHQQTGATNHLLLNDYWQVDSRIPKGLQAGIETDPVGDRYAQLPDETWPHWDEVTYAFAPARIVDLTPGQDDLLDLRVRLLYVINTPAYLEFLATENHTNSAGADAQALFPAEPDPLVLAEWTASVRCAAWSRRASRATAPATAPAPATVRATRRPPARRPAAPAPRARALAPPAPPPTRRAARPPAVSKAATTAAVAGRAARPAASRCCCSRSAAAAEPVAEALARAPSCCDSRSSAAAEPGADAPAAARARPSPSLALTRSPCCC</sequence>